<evidence type="ECO:0000256" key="9">
    <source>
        <dbReference type="ARBA" id="ARBA00022967"/>
    </source>
</evidence>
<dbReference type="GeneID" id="11123261"/>
<proteinExistence type="inferred from homology"/>
<comment type="similarity">
    <text evidence="2 17">Belongs to the complex I subunit 2 family.</text>
</comment>
<feature type="transmembrane region" description="Helical" evidence="17">
    <location>
        <begin position="239"/>
        <end position="260"/>
    </location>
</feature>
<keyword evidence="15 17" id="KW-0472">Membrane</keyword>
<feature type="transmembrane region" description="Helical" evidence="17">
    <location>
        <begin position="96"/>
        <end position="115"/>
    </location>
</feature>
<evidence type="ECO:0000256" key="7">
    <source>
        <dbReference type="ARBA" id="ARBA00022692"/>
    </source>
</evidence>
<dbReference type="PANTHER" id="PTHR46552:SF1">
    <property type="entry name" value="NADH-UBIQUINONE OXIDOREDUCTASE CHAIN 2"/>
    <property type="match status" value="1"/>
</dbReference>
<keyword evidence="11 17" id="KW-1133">Transmembrane helix</keyword>
<evidence type="ECO:0000256" key="5">
    <source>
        <dbReference type="ARBA" id="ARBA00022448"/>
    </source>
</evidence>
<evidence type="ECO:0000256" key="14">
    <source>
        <dbReference type="ARBA" id="ARBA00023128"/>
    </source>
</evidence>
<protein>
    <recommendedName>
        <fullName evidence="4 17">NADH-ubiquinone oxidoreductase chain 2</fullName>
        <ecNumber evidence="3 17">7.1.1.2</ecNumber>
    </recommendedName>
</protein>
<comment type="catalytic activity">
    <reaction evidence="16 17">
        <text>a ubiquinone + NADH + 5 H(+)(in) = a ubiquinol + NAD(+) + 4 H(+)(out)</text>
        <dbReference type="Rhea" id="RHEA:29091"/>
        <dbReference type="Rhea" id="RHEA-COMP:9565"/>
        <dbReference type="Rhea" id="RHEA-COMP:9566"/>
        <dbReference type="ChEBI" id="CHEBI:15378"/>
        <dbReference type="ChEBI" id="CHEBI:16389"/>
        <dbReference type="ChEBI" id="CHEBI:17976"/>
        <dbReference type="ChEBI" id="CHEBI:57540"/>
        <dbReference type="ChEBI" id="CHEBI:57945"/>
        <dbReference type="EC" id="7.1.1.2"/>
    </reaction>
</comment>
<feature type="transmembrane region" description="Helical" evidence="17">
    <location>
        <begin position="200"/>
        <end position="219"/>
    </location>
</feature>
<feature type="transmembrane region" description="Helical" evidence="17">
    <location>
        <begin position="151"/>
        <end position="170"/>
    </location>
</feature>
<evidence type="ECO:0000256" key="16">
    <source>
        <dbReference type="ARBA" id="ARBA00049551"/>
    </source>
</evidence>
<evidence type="ECO:0000313" key="19">
    <source>
        <dbReference type="EMBL" id="ADN12050.1"/>
    </source>
</evidence>
<accession>G0XMN2</accession>
<geneLocation type="mitochondrion" evidence="19"/>
<evidence type="ECO:0000256" key="11">
    <source>
        <dbReference type="ARBA" id="ARBA00022989"/>
    </source>
</evidence>
<reference evidence="19" key="2">
    <citation type="journal article" date="2012" name="Mol. Biol. Rep.">
        <title>The complete mitochondrial genome sequences of Chelodina rugosa and Chelus fimbriata (Pleurodira: Chelidae): implications of a common absence of initiation sites (O(L)) in pleurodiran turtles.</title>
        <authorList>
            <person name="Wang L."/>
            <person name="Zhou X."/>
            <person name="Nie L."/>
            <person name="Xia X."/>
            <person name="Liu L."/>
            <person name="Jiang Y."/>
            <person name="Huang Z."/>
            <person name="Jing W."/>
        </authorList>
    </citation>
    <scope>NUCLEOTIDE SEQUENCE</scope>
</reference>
<feature type="transmembrane region" description="Helical" evidence="17">
    <location>
        <begin position="57"/>
        <end position="76"/>
    </location>
</feature>
<evidence type="ECO:0000256" key="15">
    <source>
        <dbReference type="ARBA" id="ARBA00023136"/>
    </source>
</evidence>
<gene>
    <name evidence="19" type="primary">ND2</name>
</gene>
<dbReference type="GO" id="GO:0006120">
    <property type="term" value="P:mitochondrial electron transport, NADH to ubiquinone"/>
    <property type="evidence" value="ECO:0007669"/>
    <property type="project" value="InterPro"/>
</dbReference>
<evidence type="ECO:0000256" key="13">
    <source>
        <dbReference type="ARBA" id="ARBA00023075"/>
    </source>
</evidence>
<organism evidence="19">
    <name type="scientific">Chelus fimbriata</name>
    <name type="common">Matamata turtle</name>
    <dbReference type="NCBI Taxonomy" id="44495"/>
    <lineage>
        <taxon>Eukaryota</taxon>
        <taxon>Metazoa</taxon>
        <taxon>Chordata</taxon>
        <taxon>Craniata</taxon>
        <taxon>Vertebrata</taxon>
        <taxon>Euteleostomi</taxon>
        <taxon>Archelosauria</taxon>
        <taxon>Testudinata</taxon>
        <taxon>Testudines</taxon>
        <taxon>Pleurodira</taxon>
        <taxon>Chelidae</taxon>
        <taxon>Chelus</taxon>
    </lineage>
</organism>
<keyword evidence="6 17" id="KW-0679">Respiratory chain</keyword>
<evidence type="ECO:0000256" key="2">
    <source>
        <dbReference type="ARBA" id="ARBA00007012"/>
    </source>
</evidence>
<dbReference type="PRINTS" id="PR01436">
    <property type="entry name" value="NADHDHGNASE2"/>
</dbReference>
<feature type="domain" description="NADH:quinone oxidoreductase/Mrp antiporter transmembrane" evidence="18">
    <location>
        <begin position="23"/>
        <end position="273"/>
    </location>
</feature>
<evidence type="ECO:0000256" key="6">
    <source>
        <dbReference type="ARBA" id="ARBA00022660"/>
    </source>
</evidence>
<dbReference type="GO" id="GO:0008137">
    <property type="term" value="F:NADH dehydrogenase (ubiquinone) activity"/>
    <property type="evidence" value="ECO:0007669"/>
    <property type="project" value="UniProtKB-EC"/>
</dbReference>
<evidence type="ECO:0000256" key="12">
    <source>
        <dbReference type="ARBA" id="ARBA00023027"/>
    </source>
</evidence>
<sequence length="349" mass="39108">MNPIAKGLMVVSLTMGPLLTMMSNHWILAWCGLEISTLSIIPLIAQQHHPRAIEAATKYFLIQAMASSMLLFSTIFNSWDLGQWNTTLLYNNTSCTLLTVALAMKLGLSPFHLCLPEVLQGTNTKTAMLLTTWQKLAPLTLLMMTHQHLNTPLLLLMGVLSAFLGGWGGLNQTQLRKMMAFSSIAHLGWMTIILTMSPKLTLLTFYLYSMMTISMFLMMEHLKTDKMSTIMTSWTKAPLMNSTMMMILMSLGGMPPLTGFSQKWLILQELIKQHLSPNCHANNYSFTTKPILLLTTLLLHCNHSTPKPIQPHPTVTTQNTKCKTTLSPSFLLINYTPTTSTNNTIYHLN</sequence>
<keyword evidence="7 17" id="KW-0812">Transmembrane</keyword>
<name>G0XMN2_CHEFI</name>
<comment type="subcellular location">
    <subcellularLocation>
        <location evidence="1 17">Mitochondrion inner membrane</location>
        <topology evidence="1 17">Multi-pass membrane protein</topology>
    </subcellularLocation>
</comment>
<dbReference type="RefSeq" id="YP_004841916.1">
    <property type="nucleotide sequence ID" value="NC_015989.1"/>
</dbReference>
<evidence type="ECO:0000256" key="1">
    <source>
        <dbReference type="ARBA" id="ARBA00004448"/>
    </source>
</evidence>
<keyword evidence="8 17" id="KW-0999">Mitochondrion inner membrane</keyword>
<reference evidence="19" key="1">
    <citation type="submission" date="2010-08" db="EMBL/GenBank/DDBJ databases">
        <authorList>
            <person name="Nie L.W."/>
            <person name="Wang L."/>
        </authorList>
    </citation>
    <scope>NUCLEOTIDE SEQUENCE</scope>
</reference>
<dbReference type="AlphaFoldDB" id="G0XMN2"/>
<evidence type="ECO:0000259" key="18">
    <source>
        <dbReference type="Pfam" id="PF00361"/>
    </source>
</evidence>
<evidence type="ECO:0000256" key="4">
    <source>
        <dbReference type="ARBA" id="ARBA00021008"/>
    </source>
</evidence>
<comment type="function">
    <text evidence="17">Core subunit of the mitochondrial membrane respiratory chain NADH dehydrogenase (Complex I) which catalyzes electron transfer from NADH through the respiratory chain, using ubiquinone as an electron acceptor. Essential for the catalytic activity and assembly of complex I.</text>
</comment>
<dbReference type="InterPro" id="IPR050175">
    <property type="entry name" value="Complex_I_Subunit_2"/>
</dbReference>
<keyword evidence="12 17" id="KW-0520">NAD</keyword>
<dbReference type="Pfam" id="PF00361">
    <property type="entry name" value="Proton_antipo_M"/>
    <property type="match status" value="1"/>
</dbReference>
<dbReference type="CTD" id="4536"/>
<keyword evidence="5" id="KW-0813">Transport</keyword>
<dbReference type="InterPro" id="IPR001750">
    <property type="entry name" value="ND/Mrp_TM"/>
</dbReference>
<dbReference type="PANTHER" id="PTHR46552">
    <property type="entry name" value="NADH-UBIQUINONE OXIDOREDUCTASE CHAIN 2"/>
    <property type="match status" value="1"/>
</dbReference>
<evidence type="ECO:0000256" key="17">
    <source>
        <dbReference type="RuleBase" id="RU003403"/>
    </source>
</evidence>
<evidence type="ECO:0000256" key="3">
    <source>
        <dbReference type="ARBA" id="ARBA00012944"/>
    </source>
</evidence>
<keyword evidence="9 17" id="KW-1278">Translocase</keyword>
<evidence type="ECO:0000256" key="10">
    <source>
        <dbReference type="ARBA" id="ARBA00022982"/>
    </source>
</evidence>
<dbReference type="EMBL" id="HQ172156">
    <property type="protein sequence ID" value="ADN12050.1"/>
    <property type="molecule type" value="Genomic_DNA"/>
</dbReference>
<dbReference type="GO" id="GO:0005743">
    <property type="term" value="C:mitochondrial inner membrane"/>
    <property type="evidence" value="ECO:0007669"/>
    <property type="project" value="UniProtKB-SubCell"/>
</dbReference>
<evidence type="ECO:0000256" key="8">
    <source>
        <dbReference type="ARBA" id="ARBA00022792"/>
    </source>
</evidence>
<keyword evidence="13 17" id="KW-0830">Ubiquinone</keyword>
<dbReference type="InterPro" id="IPR003917">
    <property type="entry name" value="NADH_UbQ_OxRdtase_chain2"/>
</dbReference>
<dbReference type="EC" id="7.1.1.2" evidence="3 17"/>
<keyword evidence="14 17" id="KW-0496">Mitochondrion</keyword>
<keyword evidence="10 17" id="KW-0249">Electron transport</keyword>